<evidence type="ECO:0000256" key="2">
    <source>
        <dbReference type="ARBA" id="ARBA00008064"/>
    </source>
</evidence>
<organism evidence="11 12">
    <name type="scientific">Pantoea cypripedii</name>
    <name type="common">Pectobacterium cypripedii</name>
    <name type="synonym">Erwinia cypripedii</name>
    <dbReference type="NCBI Taxonomy" id="55209"/>
    <lineage>
        <taxon>Bacteria</taxon>
        <taxon>Pseudomonadati</taxon>
        <taxon>Pseudomonadota</taxon>
        <taxon>Gammaproteobacteria</taxon>
        <taxon>Enterobacterales</taxon>
        <taxon>Erwiniaceae</taxon>
        <taxon>Pantoea</taxon>
    </lineage>
</organism>
<dbReference type="InterPro" id="IPR043142">
    <property type="entry name" value="PapC-like_C_sf"/>
</dbReference>
<dbReference type="FunFam" id="2.60.40.2610:FF:000001">
    <property type="entry name" value="Outer membrane fimbrial usher protein"/>
    <property type="match status" value="1"/>
</dbReference>
<dbReference type="OrthoDB" id="6554712at2"/>
<keyword evidence="5" id="KW-0812">Transmembrane</keyword>
<dbReference type="PANTHER" id="PTHR30451">
    <property type="entry name" value="OUTER MEMBRANE USHER PROTEIN"/>
    <property type="match status" value="1"/>
</dbReference>
<keyword evidence="4" id="KW-1134">Transmembrane beta strand</keyword>
<dbReference type="FunFam" id="2.60.40.3110:FF:000001">
    <property type="entry name" value="Putative fimbrial outer membrane usher"/>
    <property type="match status" value="1"/>
</dbReference>
<evidence type="ECO:0000313" key="11">
    <source>
        <dbReference type="EMBL" id="ORM88148.1"/>
    </source>
</evidence>
<dbReference type="Gene3D" id="2.60.40.2610">
    <property type="entry name" value="Outer membrane usher protein FimD, plug domain"/>
    <property type="match status" value="1"/>
</dbReference>
<dbReference type="GO" id="GO:0009279">
    <property type="term" value="C:cell outer membrane"/>
    <property type="evidence" value="ECO:0007669"/>
    <property type="project" value="UniProtKB-SubCell"/>
</dbReference>
<comment type="similarity">
    <text evidence="2">Belongs to the fimbrial export usher family.</text>
</comment>
<evidence type="ECO:0000256" key="6">
    <source>
        <dbReference type="ARBA" id="ARBA00022729"/>
    </source>
</evidence>
<dbReference type="InterPro" id="IPR000015">
    <property type="entry name" value="Fimb_usher"/>
</dbReference>
<dbReference type="GO" id="GO:0009297">
    <property type="term" value="P:pilus assembly"/>
    <property type="evidence" value="ECO:0007669"/>
    <property type="project" value="InterPro"/>
</dbReference>
<gene>
    <name evidence="11" type="ORF">HA50_29925</name>
</gene>
<evidence type="ECO:0000259" key="10">
    <source>
        <dbReference type="Pfam" id="PF13954"/>
    </source>
</evidence>
<dbReference type="Pfam" id="PF13953">
    <property type="entry name" value="PapC_C"/>
    <property type="match status" value="1"/>
</dbReference>
<dbReference type="Proteomes" id="UP000193749">
    <property type="component" value="Unassembled WGS sequence"/>
</dbReference>
<evidence type="ECO:0000256" key="8">
    <source>
        <dbReference type="ARBA" id="ARBA00023237"/>
    </source>
</evidence>
<keyword evidence="8" id="KW-0998">Cell outer membrane</keyword>
<dbReference type="Gene3D" id="3.10.20.410">
    <property type="match status" value="1"/>
</dbReference>
<dbReference type="EMBL" id="MLJI01000003">
    <property type="protein sequence ID" value="ORM88148.1"/>
    <property type="molecule type" value="Genomic_DNA"/>
</dbReference>
<dbReference type="PANTHER" id="PTHR30451:SF20">
    <property type="entry name" value="FIMBRIAE USHER"/>
    <property type="match status" value="1"/>
</dbReference>
<dbReference type="InterPro" id="IPR025949">
    <property type="entry name" value="PapC-like_C"/>
</dbReference>
<evidence type="ECO:0000259" key="9">
    <source>
        <dbReference type="Pfam" id="PF13953"/>
    </source>
</evidence>
<dbReference type="GO" id="GO:0015473">
    <property type="term" value="F:fimbrial usher porin activity"/>
    <property type="evidence" value="ECO:0007669"/>
    <property type="project" value="InterPro"/>
</dbReference>
<evidence type="ECO:0000256" key="5">
    <source>
        <dbReference type="ARBA" id="ARBA00022692"/>
    </source>
</evidence>
<evidence type="ECO:0000256" key="1">
    <source>
        <dbReference type="ARBA" id="ARBA00004571"/>
    </source>
</evidence>
<sequence>MKIIRLKCSNVKFTFFALSISTYLPAKGFCDEYYFDSSLFKGSAFGQNLEKFNESSTPAGNYLVDIYLNNQLIKSGVKINFAASNAGNKSEPCIPDSIAKLMQIKTMPDGKNDDQCHPLSWWVKTGKWEFDQSSLRLQLMIPMADLQSPPRGYIPAAEWDDGMTALFIRHNTNYTWTENPGTGYSYQYLWSGITAGTNIANWQFRHQGNLRYLQTSSSGSSYRYNAVKTWVQRPLESINSLMSIGDNYTESSLFGSLSFNGIKLATDERMWPQGRRGYAPEVRGVASSNARVVIKQLNKVIYETTVPPGPFVINGLYNTRSQGDLEVEVIEANGKTSTFTVPYSSVPDSVRPGNWHYSIALGRVRQYYSVDNAFFEGILQKGISNRLTATAGSRLAKDYQAWLLGGVLATEAGALGINTTFSDAKAEQNKNVTGWRAEVSYSKTFQTGTNLVLAAYRYSTSGFRDLEDVLGVRRQNQSGVSYYSDTLHQRNRLSATLSQSFDGLGMVSLNASTADYYNNQSRITQLQMGYSNTWKKISYSFNVARQRTSYSYDRYNVSVNDSDDDSSKQKYTENTVSLNISIPLNWGNNLSSVAYNYNQSKETRSSTISLTGSAGQNRDFTYSVYAGADQDRVDGNSSSTTFGGSVQQNTRVGNFRANYGQGSNYRQAGLGASGTILIHSGGVTLGPYTSDTFALIHADGAQGAAVRNGQGAVVDSFGYAILPSLTPYRANTVSLDTLNMRSDAELSGGSQRVVPYAGAVAKINFATIRGKAVLINLTMRNDEVPPMGAEVRDADNTLIGVVGQGGQLYARVPHDSGTLKVNWSDSANSTCYVNYQITGHNDEGIIHLNSSCSKE</sequence>
<keyword evidence="3" id="KW-0813">Transport</keyword>
<name>A0A1X1EGR4_PANCY</name>
<dbReference type="Gene3D" id="2.60.40.2070">
    <property type="match status" value="1"/>
</dbReference>
<evidence type="ECO:0000256" key="7">
    <source>
        <dbReference type="ARBA" id="ARBA00023136"/>
    </source>
</evidence>
<comment type="subcellular location">
    <subcellularLocation>
        <location evidence="1">Cell outer membrane</location>
        <topology evidence="1">Multi-pass membrane protein</topology>
    </subcellularLocation>
</comment>
<dbReference type="AlphaFoldDB" id="A0A1X1EGR4"/>
<evidence type="ECO:0000256" key="3">
    <source>
        <dbReference type="ARBA" id="ARBA00022448"/>
    </source>
</evidence>
<dbReference type="InterPro" id="IPR042186">
    <property type="entry name" value="FimD_plug_dom"/>
</dbReference>
<dbReference type="NCBIfam" id="NF011784">
    <property type="entry name" value="PRK15248.1"/>
    <property type="match status" value="1"/>
</dbReference>
<accession>A0A1X1EGR4</accession>
<feature type="domain" description="PapC-like C-terminal" evidence="9">
    <location>
        <begin position="774"/>
        <end position="838"/>
    </location>
</feature>
<protein>
    <submittedName>
        <fullName evidence="11">Fimbrial assembly protein</fullName>
    </submittedName>
</protein>
<proteinExistence type="inferred from homology"/>
<dbReference type="Pfam" id="PF00577">
    <property type="entry name" value="Usher"/>
    <property type="match status" value="1"/>
</dbReference>
<keyword evidence="12" id="KW-1185">Reference proteome</keyword>
<keyword evidence="7" id="KW-0472">Membrane</keyword>
<evidence type="ECO:0000313" key="12">
    <source>
        <dbReference type="Proteomes" id="UP000193749"/>
    </source>
</evidence>
<dbReference type="InterPro" id="IPR037224">
    <property type="entry name" value="PapC_N_sf"/>
</dbReference>
<feature type="domain" description="PapC N-terminal" evidence="10">
    <location>
        <begin position="34"/>
        <end position="173"/>
    </location>
</feature>
<dbReference type="RefSeq" id="WP_084881116.1">
    <property type="nucleotide sequence ID" value="NZ_JAGGMY010000004.1"/>
</dbReference>
<comment type="caution">
    <text evidence="11">The sequence shown here is derived from an EMBL/GenBank/DDBJ whole genome shotgun (WGS) entry which is preliminary data.</text>
</comment>
<keyword evidence="6" id="KW-0732">Signal</keyword>
<dbReference type="STRING" id="55209.HA50_29925"/>
<reference evidence="11 12" key="1">
    <citation type="journal article" date="2017" name="Antonie Van Leeuwenhoek">
        <title>Phylogenomic resolution of the bacterial genus Pantoea and its relationship with Erwinia and Tatumella.</title>
        <authorList>
            <person name="Palmer M."/>
            <person name="Steenkamp E.T."/>
            <person name="Coetzee M.P."/>
            <person name="Chan W.Y."/>
            <person name="van Zyl E."/>
            <person name="De Maayer P."/>
            <person name="Coutinho T.A."/>
            <person name="Blom J."/>
            <person name="Smits T.H."/>
            <person name="Duffy B."/>
            <person name="Venter S.N."/>
        </authorList>
    </citation>
    <scope>NUCLEOTIDE SEQUENCE [LARGE SCALE GENOMIC DNA]</scope>
    <source>
        <strain evidence="11 12">LMG 2657</strain>
    </source>
</reference>
<dbReference type="Pfam" id="PF13954">
    <property type="entry name" value="PapC_N"/>
    <property type="match status" value="1"/>
</dbReference>
<dbReference type="SUPFAM" id="SSF141729">
    <property type="entry name" value="FimD N-terminal domain-like"/>
    <property type="match status" value="1"/>
</dbReference>
<dbReference type="InterPro" id="IPR025885">
    <property type="entry name" value="PapC_N"/>
</dbReference>
<evidence type="ECO:0000256" key="4">
    <source>
        <dbReference type="ARBA" id="ARBA00022452"/>
    </source>
</evidence>
<dbReference type="Gene3D" id="2.60.40.3110">
    <property type="match status" value="1"/>
</dbReference>